<feature type="region of interest" description="Disordered" evidence="1">
    <location>
        <begin position="1"/>
        <end position="136"/>
    </location>
</feature>
<proteinExistence type="predicted"/>
<name>A0ABQ5RTL2_9CHLO</name>
<accession>A0ABQ5RTL2</accession>
<organism evidence="2 3">
    <name type="scientific">Volvox africanus</name>
    <dbReference type="NCBI Taxonomy" id="51714"/>
    <lineage>
        <taxon>Eukaryota</taxon>
        <taxon>Viridiplantae</taxon>
        <taxon>Chlorophyta</taxon>
        <taxon>core chlorophytes</taxon>
        <taxon>Chlorophyceae</taxon>
        <taxon>CS clade</taxon>
        <taxon>Chlamydomonadales</taxon>
        <taxon>Volvocaceae</taxon>
        <taxon>Volvox</taxon>
    </lineage>
</organism>
<comment type="caution">
    <text evidence="2">The sequence shown here is derived from an EMBL/GenBank/DDBJ whole genome shotgun (WGS) entry which is preliminary data.</text>
</comment>
<reference evidence="2 3" key="1">
    <citation type="journal article" date="2023" name="IScience">
        <title>Expanded male sex-determining region conserved during the evolution of homothallism in the green alga Volvox.</title>
        <authorList>
            <person name="Yamamoto K."/>
            <person name="Matsuzaki R."/>
            <person name="Mahakham W."/>
            <person name="Heman W."/>
            <person name="Sekimoto H."/>
            <person name="Kawachi M."/>
            <person name="Minakuchi Y."/>
            <person name="Toyoda A."/>
            <person name="Nozaki H."/>
        </authorList>
    </citation>
    <scope>NUCLEOTIDE SEQUENCE [LARGE SCALE GENOMIC DNA]</scope>
    <source>
        <strain evidence="2 3">NIES-4468</strain>
    </source>
</reference>
<sequence>MDTRLTSARTSEDGFGSARMEREPSPTDPRQWRLTQGHWRSNALAAGARLEAGYTPRGTASTGAPTASGGSISFRRPGSDTEASPSPHLDGPPARLFLSGLRGAGIPGSRAPSSGRSVSPVLSEGGWRGVSASAGW</sequence>
<evidence type="ECO:0000313" key="2">
    <source>
        <dbReference type="EMBL" id="GLI60912.1"/>
    </source>
</evidence>
<feature type="compositionally biased region" description="Polar residues" evidence="1">
    <location>
        <begin position="58"/>
        <end position="71"/>
    </location>
</feature>
<gene>
    <name evidence="2" type="ORF">VaNZ11_003125</name>
</gene>
<feature type="non-terminal residue" evidence="2">
    <location>
        <position position="136"/>
    </location>
</feature>
<dbReference type="Proteomes" id="UP001165090">
    <property type="component" value="Unassembled WGS sequence"/>
</dbReference>
<evidence type="ECO:0000256" key="1">
    <source>
        <dbReference type="SAM" id="MobiDB-lite"/>
    </source>
</evidence>
<keyword evidence="3" id="KW-1185">Reference proteome</keyword>
<evidence type="ECO:0000313" key="3">
    <source>
        <dbReference type="Proteomes" id="UP001165090"/>
    </source>
</evidence>
<dbReference type="EMBL" id="BSDZ01000008">
    <property type="protein sequence ID" value="GLI60912.1"/>
    <property type="molecule type" value="Genomic_DNA"/>
</dbReference>
<protein>
    <submittedName>
        <fullName evidence="2">Uncharacterized protein</fullName>
    </submittedName>
</protein>